<feature type="region of interest" description="Disordered" evidence="2">
    <location>
        <begin position="251"/>
        <end position="279"/>
    </location>
</feature>
<keyword evidence="1" id="KW-0863">Zinc-finger</keyword>
<feature type="region of interest" description="Disordered" evidence="2">
    <location>
        <begin position="298"/>
        <end position="354"/>
    </location>
</feature>
<dbReference type="GO" id="GO:0008270">
    <property type="term" value="F:zinc ion binding"/>
    <property type="evidence" value="ECO:0007669"/>
    <property type="project" value="UniProtKB-KW"/>
</dbReference>
<dbReference type="InterPro" id="IPR001878">
    <property type="entry name" value="Znf_CCHC"/>
</dbReference>
<gene>
    <name evidence="4" type="ORF">CRG98_019455</name>
</gene>
<proteinExistence type="predicted"/>
<accession>A0A2I0JV11</accession>
<feature type="domain" description="CCHC-type" evidence="3">
    <location>
        <begin position="237"/>
        <end position="251"/>
    </location>
</feature>
<keyword evidence="1" id="KW-0479">Metal-binding</keyword>
<dbReference type="Proteomes" id="UP000233551">
    <property type="component" value="Unassembled WGS sequence"/>
</dbReference>
<keyword evidence="1" id="KW-0862">Zinc</keyword>
<feature type="compositionally biased region" description="Acidic residues" evidence="2">
    <location>
        <begin position="33"/>
        <end position="54"/>
    </location>
</feature>
<organism evidence="4 5">
    <name type="scientific">Punica granatum</name>
    <name type="common">Pomegranate</name>
    <dbReference type="NCBI Taxonomy" id="22663"/>
    <lineage>
        <taxon>Eukaryota</taxon>
        <taxon>Viridiplantae</taxon>
        <taxon>Streptophyta</taxon>
        <taxon>Embryophyta</taxon>
        <taxon>Tracheophyta</taxon>
        <taxon>Spermatophyta</taxon>
        <taxon>Magnoliopsida</taxon>
        <taxon>eudicotyledons</taxon>
        <taxon>Gunneridae</taxon>
        <taxon>Pentapetalae</taxon>
        <taxon>rosids</taxon>
        <taxon>malvids</taxon>
        <taxon>Myrtales</taxon>
        <taxon>Lythraceae</taxon>
        <taxon>Punica</taxon>
    </lineage>
</organism>
<keyword evidence="5" id="KW-1185">Reference proteome</keyword>
<evidence type="ECO:0000313" key="5">
    <source>
        <dbReference type="Proteomes" id="UP000233551"/>
    </source>
</evidence>
<feature type="compositionally biased region" description="Basic and acidic residues" evidence="2">
    <location>
        <begin position="254"/>
        <end position="264"/>
    </location>
</feature>
<sequence>MVRLEPVDGGRDDKRVCGIDIDITEVEKAIEDLTLDVSEEDDDSEGLGDDDDDSEGRGHDDNELVDDDDVEGLYGSYSDGSWKPGIEDAEDEHDVRRKRPLDEQMAVRDYNIALGRPIKMKLNDSSRCKFACVEGCPWKWDISGIPCKHAVACMMMNDSDLEKFVHFYYSKETWQRIYEPDIRPIIGEDHWEKQTLDLILPPKYSRAGGRPKMKRTKGNDIPQDPYKAKRKYRKIICGKCGQPGHNRRICKGTTVKDKGNKKVPDASTSSVANDPMMKKRRRECASIVGASISNVPKWRKGAEKAAETDAPLGSNAQMHKRKRAMTTSGSTAIEIQQSGPQSSLSQKKCRKKCT</sequence>
<evidence type="ECO:0000256" key="1">
    <source>
        <dbReference type="PROSITE-ProRule" id="PRU00047"/>
    </source>
</evidence>
<evidence type="ECO:0000256" key="2">
    <source>
        <dbReference type="SAM" id="MobiDB-lite"/>
    </source>
</evidence>
<evidence type="ECO:0000259" key="3">
    <source>
        <dbReference type="PROSITE" id="PS50158"/>
    </source>
</evidence>
<dbReference type="AlphaFoldDB" id="A0A2I0JV11"/>
<dbReference type="GO" id="GO:0003676">
    <property type="term" value="F:nucleic acid binding"/>
    <property type="evidence" value="ECO:0007669"/>
    <property type="project" value="InterPro"/>
</dbReference>
<feature type="region of interest" description="Disordered" evidence="2">
    <location>
        <begin position="33"/>
        <end position="100"/>
    </location>
</feature>
<name>A0A2I0JV11_PUNGR</name>
<dbReference type="EMBL" id="PGOL01001187">
    <property type="protein sequence ID" value="PKI60111.1"/>
    <property type="molecule type" value="Genomic_DNA"/>
</dbReference>
<reference evidence="4 5" key="1">
    <citation type="submission" date="2017-11" db="EMBL/GenBank/DDBJ databases">
        <title>De-novo sequencing of pomegranate (Punica granatum L.) genome.</title>
        <authorList>
            <person name="Akparov Z."/>
            <person name="Amiraslanov A."/>
            <person name="Hajiyeva S."/>
            <person name="Abbasov M."/>
            <person name="Kaur K."/>
            <person name="Hamwieh A."/>
            <person name="Solovyev V."/>
            <person name="Salamov A."/>
            <person name="Braich B."/>
            <person name="Kosarev P."/>
            <person name="Mahmoud A."/>
            <person name="Hajiyev E."/>
            <person name="Babayeva S."/>
            <person name="Izzatullayeva V."/>
            <person name="Mammadov A."/>
            <person name="Mammadov A."/>
            <person name="Sharifova S."/>
            <person name="Ojaghi J."/>
            <person name="Eynullazada K."/>
            <person name="Bayramov B."/>
            <person name="Abdulazimova A."/>
            <person name="Shahmuradov I."/>
        </authorList>
    </citation>
    <scope>NUCLEOTIDE SEQUENCE [LARGE SCALE GENOMIC DNA]</scope>
    <source>
        <strain evidence="5">cv. AG2017</strain>
        <tissue evidence="4">Leaf</tissue>
    </source>
</reference>
<feature type="compositionally biased region" description="Polar residues" evidence="2">
    <location>
        <begin position="325"/>
        <end position="346"/>
    </location>
</feature>
<evidence type="ECO:0000313" key="4">
    <source>
        <dbReference type="EMBL" id="PKI60111.1"/>
    </source>
</evidence>
<dbReference type="PROSITE" id="PS50158">
    <property type="entry name" value="ZF_CCHC"/>
    <property type="match status" value="1"/>
</dbReference>
<protein>
    <recommendedName>
        <fullName evidence="3">CCHC-type domain-containing protein</fullName>
    </recommendedName>
</protein>
<comment type="caution">
    <text evidence="4">The sequence shown here is derived from an EMBL/GenBank/DDBJ whole genome shotgun (WGS) entry which is preliminary data.</text>
</comment>